<comment type="caution">
    <text evidence="1">The sequence shown here is derived from an EMBL/GenBank/DDBJ whole genome shotgun (WGS) entry which is preliminary data.</text>
</comment>
<dbReference type="EMBL" id="LAZR01013040">
    <property type="protein sequence ID" value="KKM23860.1"/>
    <property type="molecule type" value="Genomic_DNA"/>
</dbReference>
<reference evidence="1" key="1">
    <citation type="journal article" date="2015" name="Nature">
        <title>Complex archaea that bridge the gap between prokaryotes and eukaryotes.</title>
        <authorList>
            <person name="Spang A."/>
            <person name="Saw J.H."/>
            <person name="Jorgensen S.L."/>
            <person name="Zaremba-Niedzwiedzka K."/>
            <person name="Martijn J."/>
            <person name="Lind A.E."/>
            <person name="van Eijk R."/>
            <person name="Schleper C."/>
            <person name="Guy L."/>
            <person name="Ettema T.J."/>
        </authorList>
    </citation>
    <scope>NUCLEOTIDE SEQUENCE</scope>
</reference>
<gene>
    <name evidence="1" type="ORF">LCGC14_1610950</name>
</gene>
<accession>A0A0F9L8H3</accession>
<feature type="non-terminal residue" evidence="1">
    <location>
        <position position="59"/>
    </location>
</feature>
<dbReference type="AlphaFoldDB" id="A0A0F9L8H3"/>
<organism evidence="1">
    <name type="scientific">marine sediment metagenome</name>
    <dbReference type="NCBI Taxonomy" id="412755"/>
    <lineage>
        <taxon>unclassified sequences</taxon>
        <taxon>metagenomes</taxon>
        <taxon>ecological metagenomes</taxon>
    </lineage>
</organism>
<protein>
    <submittedName>
        <fullName evidence="1">Uncharacterized protein</fullName>
    </submittedName>
</protein>
<sequence length="59" mass="7055">MIRLTFRQILLLKVFKDYDGFNGKINIQKIIFAFQIAKLMDFHYNFRTGFYGPFSEGLE</sequence>
<evidence type="ECO:0000313" key="1">
    <source>
        <dbReference type="EMBL" id="KKM23860.1"/>
    </source>
</evidence>
<proteinExistence type="predicted"/>
<name>A0A0F9L8H3_9ZZZZ</name>